<dbReference type="VEuPathDB" id="TrichDB:TVAG_298150"/>
<evidence type="ECO:0000313" key="8">
    <source>
        <dbReference type="Proteomes" id="UP000001542"/>
    </source>
</evidence>
<evidence type="ECO:0000256" key="1">
    <source>
        <dbReference type="ARBA" id="ARBA00022723"/>
    </source>
</evidence>
<sequence>MRRGDGDPGHSGDPLSAFINEFGRKNQDINDFSQNYDNLINQNANTDSLQEKPIVFRQPYEPYYHATNTVYSRPSHIPSFPITNNIFEQNSPINIETSSDSDSFDLNDIDLFKMQNIRTPTNFQMEIHPSFEISQMKIEREKIIQSQPEIYIENIQKSIEQEPQIHLNHTHSTTEVFDLPPQIEEPVQFEEEEERYFEGHLTSTSDLDLQSVQVRTPTSAKLASPKPHSSEHHHHNSQKQQQQGLIPPPLSIQEMKTPSTLQGIRHHGIYSNVTLKKVPGRPQMTDDFIRNALNQKSAKEAPPQKPLQNCCVAAAMGNSFRPLYTEFGNKEPPKIHWMSFPGLNISPFENPPTNTEEYIAKQKKKQEAQPNAVENEAIAINYCEICKTRFTDAVAHRASENHIKCARGCNWKELDDLFKDINEKFAKELDS</sequence>
<keyword evidence="3" id="KW-0862">Zinc</keyword>
<dbReference type="Pfam" id="PF07535">
    <property type="entry name" value="zf-DBF"/>
    <property type="match status" value="1"/>
</dbReference>
<dbReference type="PROSITE" id="PS51265">
    <property type="entry name" value="ZF_DBF4"/>
    <property type="match status" value="1"/>
</dbReference>
<dbReference type="Proteomes" id="UP000001542">
    <property type="component" value="Unassembled WGS sequence"/>
</dbReference>
<keyword evidence="1" id="KW-0479">Metal-binding</keyword>
<evidence type="ECO:0000256" key="5">
    <source>
        <dbReference type="SAM" id="MobiDB-lite"/>
    </source>
</evidence>
<gene>
    <name evidence="7" type="ORF">TVAG_298150</name>
</gene>
<organism evidence="7 8">
    <name type="scientific">Trichomonas vaginalis (strain ATCC PRA-98 / G3)</name>
    <dbReference type="NCBI Taxonomy" id="412133"/>
    <lineage>
        <taxon>Eukaryota</taxon>
        <taxon>Metamonada</taxon>
        <taxon>Parabasalia</taxon>
        <taxon>Trichomonadida</taxon>
        <taxon>Trichomonadidae</taxon>
        <taxon>Trichomonas</taxon>
    </lineage>
</organism>
<dbReference type="Gene3D" id="6.10.250.3410">
    <property type="entry name" value="DBF zinc finger"/>
    <property type="match status" value="1"/>
</dbReference>
<dbReference type="EMBL" id="DS113482">
    <property type="protein sequence ID" value="EAY04197.1"/>
    <property type="molecule type" value="Genomic_DNA"/>
</dbReference>
<dbReference type="RefSeq" id="XP_001316420.1">
    <property type="nucleotide sequence ID" value="XM_001316385.1"/>
</dbReference>
<dbReference type="GO" id="GO:0003676">
    <property type="term" value="F:nucleic acid binding"/>
    <property type="evidence" value="ECO:0007669"/>
    <property type="project" value="InterPro"/>
</dbReference>
<reference evidence="7" key="1">
    <citation type="submission" date="2006-10" db="EMBL/GenBank/DDBJ databases">
        <authorList>
            <person name="Amadeo P."/>
            <person name="Zhao Q."/>
            <person name="Wortman J."/>
            <person name="Fraser-Liggett C."/>
            <person name="Carlton J."/>
        </authorList>
    </citation>
    <scope>NUCLEOTIDE SEQUENCE</scope>
    <source>
        <strain evidence="7">G3</strain>
    </source>
</reference>
<evidence type="ECO:0000256" key="3">
    <source>
        <dbReference type="ARBA" id="ARBA00022833"/>
    </source>
</evidence>
<dbReference type="GO" id="GO:0008270">
    <property type="term" value="F:zinc ion binding"/>
    <property type="evidence" value="ECO:0007669"/>
    <property type="project" value="UniProtKB-KW"/>
</dbReference>
<protein>
    <recommendedName>
        <fullName evidence="6">DBF4-type domain-containing protein</fullName>
    </recommendedName>
</protein>
<name>A2ET08_TRIV3</name>
<feature type="region of interest" description="Disordered" evidence="5">
    <location>
        <begin position="188"/>
        <end position="244"/>
    </location>
</feature>
<dbReference type="AlphaFoldDB" id="A2ET08"/>
<dbReference type="InterPro" id="IPR006572">
    <property type="entry name" value="Znf_DBF"/>
</dbReference>
<keyword evidence="2 4" id="KW-0863">Zinc-finger</keyword>
<evidence type="ECO:0000256" key="2">
    <source>
        <dbReference type="ARBA" id="ARBA00022771"/>
    </source>
</evidence>
<keyword evidence="8" id="KW-1185">Reference proteome</keyword>
<dbReference type="InParanoid" id="A2ET08"/>
<dbReference type="InterPro" id="IPR038545">
    <property type="entry name" value="Znf_DBF_sf"/>
</dbReference>
<dbReference type="SMART" id="SM00586">
    <property type="entry name" value="ZnF_DBF"/>
    <property type="match status" value="1"/>
</dbReference>
<dbReference type="VEuPathDB" id="TrichDB:TVAGG3_1033820"/>
<evidence type="ECO:0000259" key="6">
    <source>
        <dbReference type="PROSITE" id="PS51265"/>
    </source>
</evidence>
<proteinExistence type="predicted"/>
<feature type="domain" description="DBF4-type" evidence="6">
    <location>
        <begin position="376"/>
        <end position="424"/>
    </location>
</feature>
<reference evidence="7" key="2">
    <citation type="journal article" date="2007" name="Science">
        <title>Draft genome sequence of the sexually transmitted pathogen Trichomonas vaginalis.</title>
        <authorList>
            <person name="Carlton J.M."/>
            <person name="Hirt R.P."/>
            <person name="Silva J.C."/>
            <person name="Delcher A.L."/>
            <person name="Schatz M."/>
            <person name="Zhao Q."/>
            <person name="Wortman J.R."/>
            <person name="Bidwell S.L."/>
            <person name="Alsmark U.C.M."/>
            <person name="Besteiro S."/>
            <person name="Sicheritz-Ponten T."/>
            <person name="Noel C.J."/>
            <person name="Dacks J.B."/>
            <person name="Foster P.G."/>
            <person name="Simillion C."/>
            <person name="Van de Peer Y."/>
            <person name="Miranda-Saavedra D."/>
            <person name="Barton G.J."/>
            <person name="Westrop G.D."/>
            <person name="Mueller S."/>
            <person name="Dessi D."/>
            <person name="Fiori P.L."/>
            <person name="Ren Q."/>
            <person name="Paulsen I."/>
            <person name="Zhang H."/>
            <person name="Bastida-Corcuera F.D."/>
            <person name="Simoes-Barbosa A."/>
            <person name="Brown M.T."/>
            <person name="Hayes R.D."/>
            <person name="Mukherjee M."/>
            <person name="Okumura C.Y."/>
            <person name="Schneider R."/>
            <person name="Smith A.J."/>
            <person name="Vanacova S."/>
            <person name="Villalvazo M."/>
            <person name="Haas B.J."/>
            <person name="Pertea M."/>
            <person name="Feldblyum T.V."/>
            <person name="Utterback T.R."/>
            <person name="Shu C.L."/>
            <person name="Osoegawa K."/>
            <person name="de Jong P.J."/>
            <person name="Hrdy I."/>
            <person name="Horvathova L."/>
            <person name="Zubacova Z."/>
            <person name="Dolezal P."/>
            <person name="Malik S.B."/>
            <person name="Logsdon J.M. Jr."/>
            <person name="Henze K."/>
            <person name="Gupta A."/>
            <person name="Wang C.C."/>
            <person name="Dunne R.L."/>
            <person name="Upcroft J.A."/>
            <person name="Upcroft P."/>
            <person name="White O."/>
            <person name="Salzberg S.L."/>
            <person name="Tang P."/>
            <person name="Chiu C.-H."/>
            <person name="Lee Y.-S."/>
            <person name="Embley T.M."/>
            <person name="Coombs G.H."/>
            <person name="Mottram J.C."/>
            <person name="Tachezy J."/>
            <person name="Fraser-Liggett C.M."/>
            <person name="Johnson P.J."/>
        </authorList>
    </citation>
    <scope>NUCLEOTIDE SEQUENCE [LARGE SCALE GENOMIC DNA]</scope>
    <source>
        <strain evidence="7">G3</strain>
    </source>
</reference>
<dbReference type="KEGG" id="tva:4762048"/>
<feature type="compositionally biased region" description="Polar residues" evidence="5">
    <location>
        <begin position="201"/>
        <end position="221"/>
    </location>
</feature>
<evidence type="ECO:0000313" key="7">
    <source>
        <dbReference type="EMBL" id="EAY04197.1"/>
    </source>
</evidence>
<evidence type="ECO:0000256" key="4">
    <source>
        <dbReference type="PROSITE-ProRule" id="PRU00600"/>
    </source>
</evidence>
<accession>A2ET08</accession>